<name>A0A919B0P4_9ACTN</name>
<accession>A0A919B0P4</accession>
<gene>
    <name evidence="1" type="ORF">GCM10010218_12600</name>
</gene>
<proteinExistence type="predicted"/>
<evidence type="ECO:0000313" key="1">
    <source>
        <dbReference type="EMBL" id="GHF33005.1"/>
    </source>
</evidence>
<dbReference type="RefSeq" id="WP_190128422.1">
    <property type="nucleotide sequence ID" value="NZ_BNBD01000002.1"/>
</dbReference>
<sequence>MNTSLTPLTPAARAAYGVYATFPRRRDAATALAARLDRMLAYASARTQITIWATVVPQLDSAIADVHTAATTRRGRRALTRTARQTARAAIETFERAYATSLPYDDHGRYHPAPGTEYPFSVSDIGRAAVQLLGPDWHAESSSWGVGACIEHQDEPGAYFQLAVDEDGDLYIWANLRDNNRTYLTDVSSAFGLPTVAARVADAVRGIRDAD</sequence>
<comment type="caution">
    <text evidence="1">The sequence shown here is derived from an EMBL/GenBank/DDBJ whole genome shotgun (WGS) entry which is preliminary data.</text>
</comment>
<organism evidence="1 2">
    <name type="scientific">Streptomyces mashuensis</name>
    <dbReference type="NCBI Taxonomy" id="33904"/>
    <lineage>
        <taxon>Bacteria</taxon>
        <taxon>Bacillati</taxon>
        <taxon>Actinomycetota</taxon>
        <taxon>Actinomycetes</taxon>
        <taxon>Kitasatosporales</taxon>
        <taxon>Streptomycetaceae</taxon>
        <taxon>Streptomyces</taxon>
    </lineage>
</organism>
<dbReference type="Proteomes" id="UP000638313">
    <property type="component" value="Unassembled WGS sequence"/>
</dbReference>
<reference evidence="1" key="1">
    <citation type="journal article" date="2014" name="Int. J. Syst. Evol. Microbiol.">
        <title>Complete genome sequence of Corynebacterium casei LMG S-19264T (=DSM 44701T), isolated from a smear-ripened cheese.</title>
        <authorList>
            <consortium name="US DOE Joint Genome Institute (JGI-PGF)"/>
            <person name="Walter F."/>
            <person name="Albersmeier A."/>
            <person name="Kalinowski J."/>
            <person name="Ruckert C."/>
        </authorList>
    </citation>
    <scope>NUCLEOTIDE SEQUENCE</scope>
    <source>
        <strain evidence="1">JCM 4059</strain>
    </source>
</reference>
<reference evidence="1" key="2">
    <citation type="submission" date="2020-09" db="EMBL/GenBank/DDBJ databases">
        <authorList>
            <person name="Sun Q."/>
            <person name="Ohkuma M."/>
        </authorList>
    </citation>
    <scope>NUCLEOTIDE SEQUENCE</scope>
    <source>
        <strain evidence="1">JCM 4059</strain>
    </source>
</reference>
<protein>
    <submittedName>
        <fullName evidence="1">Uncharacterized protein</fullName>
    </submittedName>
</protein>
<dbReference type="AlphaFoldDB" id="A0A919B0P4"/>
<evidence type="ECO:0000313" key="2">
    <source>
        <dbReference type="Proteomes" id="UP000638313"/>
    </source>
</evidence>
<dbReference type="EMBL" id="BNBD01000002">
    <property type="protein sequence ID" value="GHF33005.1"/>
    <property type="molecule type" value="Genomic_DNA"/>
</dbReference>
<keyword evidence="2" id="KW-1185">Reference proteome</keyword>